<evidence type="ECO:0000313" key="4">
    <source>
        <dbReference type="EMBL" id="AKE51796.1"/>
    </source>
</evidence>
<dbReference type="InterPro" id="IPR001509">
    <property type="entry name" value="Epimerase_deHydtase"/>
</dbReference>
<protein>
    <submittedName>
        <fullName evidence="4">Cell division inhibitor protein</fullName>
    </submittedName>
</protein>
<evidence type="ECO:0000259" key="3">
    <source>
        <dbReference type="Pfam" id="PF08338"/>
    </source>
</evidence>
<dbReference type="AlphaFoldDB" id="A0A0F6RC79"/>
<proteinExistence type="inferred from homology"/>
<feature type="domain" description="DUF1731" evidence="3">
    <location>
        <begin position="250"/>
        <end position="296"/>
    </location>
</feature>
<dbReference type="NCBIfam" id="TIGR01777">
    <property type="entry name" value="yfcH"/>
    <property type="match status" value="1"/>
</dbReference>
<name>A0A0F6RC79_9GAMM</name>
<dbReference type="Gene3D" id="3.40.50.720">
    <property type="entry name" value="NAD(P)-binding Rossmann-like Domain"/>
    <property type="match status" value="1"/>
</dbReference>
<evidence type="ECO:0000313" key="5">
    <source>
        <dbReference type="Proteomes" id="UP000034071"/>
    </source>
</evidence>
<reference evidence="4 5" key="1">
    <citation type="submission" date="2015-02" db="EMBL/GenBank/DDBJ databases">
        <title>Complete genome sequence of Kangiella geojedonensis strain YCS-5T.</title>
        <authorList>
            <person name="Kim K.M."/>
        </authorList>
    </citation>
    <scope>NUCLEOTIDE SEQUENCE [LARGE SCALE GENOMIC DNA]</scope>
    <source>
        <strain evidence="4 5">YCS-5</strain>
    </source>
</reference>
<dbReference type="PANTHER" id="PTHR11092:SF0">
    <property type="entry name" value="EPIMERASE FAMILY PROTEIN SDR39U1"/>
    <property type="match status" value="1"/>
</dbReference>
<dbReference type="InterPro" id="IPR010099">
    <property type="entry name" value="SDR39U1"/>
</dbReference>
<comment type="similarity">
    <text evidence="1">Belongs to the NAD(P)-dependent epimerase/dehydratase family. SDR39U1 subfamily.</text>
</comment>
<dbReference type="OrthoDB" id="9801773at2"/>
<dbReference type="InterPro" id="IPR036291">
    <property type="entry name" value="NAD(P)-bd_dom_sf"/>
</dbReference>
<dbReference type="RefSeq" id="WP_046560936.1">
    <property type="nucleotide sequence ID" value="NZ_CP010975.1"/>
</dbReference>
<dbReference type="Proteomes" id="UP000034071">
    <property type="component" value="Chromosome"/>
</dbReference>
<keyword evidence="5" id="KW-1185">Reference proteome</keyword>
<keyword evidence="4" id="KW-0132">Cell division</keyword>
<dbReference type="KEGG" id="kge:TQ33_0824"/>
<organism evidence="4 5">
    <name type="scientific">Kangiella geojedonensis</name>
    <dbReference type="NCBI Taxonomy" id="914150"/>
    <lineage>
        <taxon>Bacteria</taxon>
        <taxon>Pseudomonadati</taxon>
        <taxon>Pseudomonadota</taxon>
        <taxon>Gammaproteobacteria</taxon>
        <taxon>Kangiellales</taxon>
        <taxon>Kangiellaceae</taxon>
        <taxon>Kangiella</taxon>
    </lineage>
</organism>
<dbReference type="GO" id="GO:0051301">
    <property type="term" value="P:cell division"/>
    <property type="evidence" value="ECO:0007669"/>
    <property type="project" value="UniProtKB-KW"/>
</dbReference>
<dbReference type="HOGENOM" id="CLU_047373_0_3_6"/>
<sequence>MSHILITGGTGFIGRNLVPVLKEQHFDVTVLTRSPEKYRAYPTFNGVSLTSSLSEVAPVDIVVNLAGANLSAKRWSDNYKQEIVESRLNLTENLLEWIKGQSKKPHTLISGSAIGYYGARGNEELNENSTSGSASEFQVRLCSQWEDAAYKAESLGVRVCCVRTGVVLGDEGALQQMLTPFKFGLGGKLGSGNQYFSWIHIKDHIRALMYLINRQDLSGAFNLTAPQPVTNTQLTKALGKKLNRPTIATMPAFALNIIVGEMAKILLTGQRVLPKKLEEKGFTFEYPTIDEALEDLID</sequence>
<keyword evidence="4" id="KW-0131">Cell cycle</keyword>
<dbReference type="SUPFAM" id="SSF51735">
    <property type="entry name" value="NAD(P)-binding Rossmann-fold domains"/>
    <property type="match status" value="1"/>
</dbReference>
<dbReference type="STRING" id="914150.TQ33_0824"/>
<feature type="domain" description="NAD-dependent epimerase/dehydratase" evidence="2">
    <location>
        <begin position="4"/>
        <end position="222"/>
    </location>
</feature>
<evidence type="ECO:0000259" key="2">
    <source>
        <dbReference type="Pfam" id="PF01370"/>
    </source>
</evidence>
<dbReference type="EMBL" id="CP010975">
    <property type="protein sequence ID" value="AKE51796.1"/>
    <property type="molecule type" value="Genomic_DNA"/>
</dbReference>
<dbReference type="Pfam" id="PF08338">
    <property type="entry name" value="DUF1731"/>
    <property type="match status" value="1"/>
</dbReference>
<dbReference type="PANTHER" id="PTHR11092">
    <property type="entry name" value="SUGAR NUCLEOTIDE EPIMERASE RELATED"/>
    <property type="match status" value="1"/>
</dbReference>
<dbReference type="Pfam" id="PF01370">
    <property type="entry name" value="Epimerase"/>
    <property type="match status" value="1"/>
</dbReference>
<dbReference type="InterPro" id="IPR013549">
    <property type="entry name" value="DUF1731"/>
</dbReference>
<dbReference type="CDD" id="cd05242">
    <property type="entry name" value="SDR_a8"/>
    <property type="match status" value="1"/>
</dbReference>
<accession>A0A0F6RC79</accession>
<gene>
    <name evidence="4" type="ORF">TQ33_0824</name>
</gene>
<evidence type="ECO:0000256" key="1">
    <source>
        <dbReference type="ARBA" id="ARBA00009353"/>
    </source>
</evidence>